<dbReference type="RefSeq" id="WP_050061272.1">
    <property type="nucleotide sequence ID" value="NZ_JACHEK010000011.1"/>
</dbReference>
<evidence type="ECO:0000313" key="3">
    <source>
        <dbReference type="Proteomes" id="UP000538666"/>
    </source>
</evidence>
<comment type="caution">
    <text evidence="2">The sequence shown here is derived from an EMBL/GenBank/DDBJ whole genome shotgun (WGS) entry which is preliminary data.</text>
</comment>
<feature type="domain" description="DUF3991" evidence="1">
    <location>
        <begin position="132"/>
        <end position="198"/>
    </location>
</feature>
<dbReference type="Pfam" id="PF13155">
    <property type="entry name" value="Toprim_2"/>
    <property type="match status" value="1"/>
</dbReference>
<reference evidence="2 3" key="1">
    <citation type="submission" date="2020-08" db="EMBL/GenBank/DDBJ databases">
        <title>Genomic Encyclopedia of Type Strains, Phase IV (KMG-IV): sequencing the most valuable type-strain genomes for metagenomic binning, comparative biology and taxonomic classification.</title>
        <authorList>
            <person name="Goeker M."/>
        </authorList>
    </citation>
    <scope>NUCLEOTIDE SEQUENCE [LARGE SCALE GENOMIC DNA]</scope>
    <source>
        <strain evidence="2 3">DSM 103733</strain>
    </source>
</reference>
<sequence>MVDAELESFKTNIDLRAYAAGQGYQLDRKESWRGTSVMRHPVNHDKVIIKRGMDGHYVYCSVRDDRDNGSIIDFVQFRQRVSIGVVRKELRPWIGQSSSPAPLFAPLQKSEKDRMKVETAWARMKDATDGHPYLERERALPASLLALDRFAGRIRIDDRGNAVFPHFDEQGLSGYELKNVGFTGFASGGVKSLWMSHSLLDDARMIITESAIDALSHAVLFPDTSARYASIGGKPNPQQSELIRMAAAAMPVGSEIVSAMDNDAAGAELSDVVKKAVGLTGRLDLRFSVQEPFGFKDWNDQLRKRPQSLSSYRPEVPTVA</sequence>
<proteinExistence type="predicted"/>
<protein>
    <recommendedName>
        <fullName evidence="1">DUF3991 domain-containing protein</fullName>
    </recommendedName>
</protein>
<evidence type="ECO:0000259" key="1">
    <source>
        <dbReference type="Pfam" id="PF13154"/>
    </source>
</evidence>
<accession>A0A841K1J4</accession>
<dbReference type="AlphaFoldDB" id="A0A841K1J4"/>
<dbReference type="Pfam" id="PF13154">
    <property type="entry name" value="DUF3991"/>
    <property type="match status" value="1"/>
</dbReference>
<name>A0A841K1J4_9BACT</name>
<dbReference type="InterPro" id="IPR025054">
    <property type="entry name" value="DUF3991"/>
</dbReference>
<gene>
    <name evidence="2" type="ORF">HNQ77_004846</name>
</gene>
<organism evidence="2 3">
    <name type="scientific">Silvibacterium bohemicum</name>
    <dbReference type="NCBI Taxonomy" id="1577686"/>
    <lineage>
        <taxon>Bacteria</taxon>
        <taxon>Pseudomonadati</taxon>
        <taxon>Acidobacteriota</taxon>
        <taxon>Terriglobia</taxon>
        <taxon>Terriglobales</taxon>
        <taxon>Acidobacteriaceae</taxon>
        <taxon>Silvibacterium</taxon>
    </lineage>
</organism>
<keyword evidence="3" id="KW-1185">Reference proteome</keyword>
<evidence type="ECO:0000313" key="2">
    <source>
        <dbReference type="EMBL" id="MBB6146865.1"/>
    </source>
</evidence>
<dbReference type="Proteomes" id="UP000538666">
    <property type="component" value="Unassembled WGS sequence"/>
</dbReference>
<dbReference type="Gene3D" id="3.40.1360.10">
    <property type="match status" value="1"/>
</dbReference>
<dbReference type="EMBL" id="JACHEK010000011">
    <property type="protein sequence ID" value="MBB6146865.1"/>
    <property type="molecule type" value="Genomic_DNA"/>
</dbReference>